<gene>
    <name evidence="1" type="ORF">FHX71_005170</name>
</gene>
<evidence type="ECO:0000313" key="2">
    <source>
        <dbReference type="Proteomes" id="UP000540568"/>
    </source>
</evidence>
<dbReference type="AlphaFoldDB" id="A0A7W3JE42"/>
<comment type="caution">
    <text evidence="1">The sequence shown here is derived from an EMBL/GenBank/DDBJ whole genome shotgun (WGS) entry which is preliminary data.</text>
</comment>
<protein>
    <recommendedName>
        <fullName evidence="3">Nitroimidazol reductase NimA-like FMN-containing flavoprotein (Pyridoxamine 5'-phosphate oxidase superfamily)</fullName>
    </recommendedName>
</protein>
<dbReference type="RefSeq" id="WP_182620336.1">
    <property type="nucleotide sequence ID" value="NZ_BAAATF010000009.1"/>
</dbReference>
<dbReference type="InterPro" id="IPR012349">
    <property type="entry name" value="Split_barrel_FMN-bd"/>
</dbReference>
<dbReference type="SUPFAM" id="SSF50475">
    <property type="entry name" value="FMN-binding split barrel"/>
    <property type="match status" value="1"/>
</dbReference>
<evidence type="ECO:0000313" key="1">
    <source>
        <dbReference type="EMBL" id="MBA8811163.1"/>
    </source>
</evidence>
<name>A0A7W3JE42_9MICO</name>
<dbReference type="InterPro" id="IPR024747">
    <property type="entry name" value="Pyridox_Oxase-rel"/>
</dbReference>
<dbReference type="EMBL" id="JACGWV010000003">
    <property type="protein sequence ID" value="MBA8811163.1"/>
    <property type="molecule type" value="Genomic_DNA"/>
</dbReference>
<dbReference type="Gene3D" id="2.30.110.10">
    <property type="entry name" value="Electron Transport, Fmn-binding Protein, Chain A"/>
    <property type="match status" value="1"/>
</dbReference>
<dbReference type="Proteomes" id="UP000540568">
    <property type="component" value="Unassembled WGS sequence"/>
</dbReference>
<keyword evidence="2" id="KW-1185">Reference proteome</keyword>
<proteinExistence type="predicted"/>
<dbReference type="Pfam" id="PF12900">
    <property type="entry name" value="Pyridox_ox_2"/>
    <property type="match status" value="1"/>
</dbReference>
<accession>A0A7W3JE42</accession>
<reference evidence="1 2" key="1">
    <citation type="submission" date="2020-07" db="EMBL/GenBank/DDBJ databases">
        <title>Sequencing the genomes of 1000 actinobacteria strains.</title>
        <authorList>
            <person name="Klenk H.-P."/>
        </authorList>
    </citation>
    <scope>NUCLEOTIDE SEQUENCE [LARGE SCALE GENOMIC DNA]</scope>
    <source>
        <strain evidence="1 2">DSM 44121</strain>
    </source>
</reference>
<organism evidence="1 2">
    <name type="scientific">Promicromonospora sukumoe</name>
    <dbReference type="NCBI Taxonomy" id="88382"/>
    <lineage>
        <taxon>Bacteria</taxon>
        <taxon>Bacillati</taxon>
        <taxon>Actinomycetota</taxon>
        <taxon>Actinomycetes</taxon>
        <taxon>Micrococcales</taxon>
        <taxon>Promicromonosporaceae</taxon>
        <taxon>Promicromonospora</taxon>
    </lineage>
</organism>
<evidence type="ECO:0008006" key="3">
    <source>
        <dbReference type="Google" id="ProtNLM"/>
    </source>
</evidence>
<sequence length="133" mass="14829">MDDNEQSITAITEDECWEFLSMQPIGRLGTAVGGEPEIFPLNFAVADRTIYFHTIPGTKVAEVAINEKVAFEVDQWGPEIAYSVVVKGTAEILETDADIAAAESTNLISYLEETRDTWVRITPTHVTGRRLRR</sequence>